<evidence type="ECO:0000256" key="5">
    <source>
        <dbReference type="PROSITE-ProRule" id="PRU00309"/>
    </source>
</evidence>
<evidence type="ECO:0000256" key="1">
    <source>
        <dbReference type="ARBA" id="ARBA00022723"/>
    </source>
</evidence>
<comment type="caution">
    <text evidence="8">The sequence shown here is derived from an EMBL/GenBank/DDBJ whole genome shotgun (WGS) entry which is preliminary data.</text>
</comment>
<protein>
    <recommendedName>
        <fullName evidence="7">THAP-type domain-containing protein</fullName>
    </recommendedName>
</protein>
<feature type="domain" description="THAP-type" evidence="7">
    <location>
        <begin position="67"/>
        <end position="158"/>
    </location>
</feature>
<keyword evidence="4 5" id="KW-0238">DNA-binding</keyword>
<keyword evidence="3" id="KW-0862">Zinc</keyword>
<dbReference type="SMART" id="SM00980">
    <property type="entry name" value="THAP"/>
    <property type="match status" value="1"/>
</dbReference>
<dbReference type="Pfam" id="PF05485">
    <property type="entry name" value="THAP"/>
    <property type="match status" value="1"/>
</dbReference>
<dbReference type="InterPro" id="IPR006612">
    <property type="entry name" value="THAP_Znf"/>
</dbReference>
<name>A0A4Y2K7G0_ARAVE</name>
<evidence type="ECO:0000256" key="2">
    <source>
        <dbReference type="ARBA" id="ARBA00022771"/>
    </source>
</evidence>
<feature type="transmembrane region" description="Helical" evidence="6">
    <location>
        <begin position="38"/>
        <end position="58"/>
    </location>
</feature>
<dbReference type="GO" id="GO:0008270">
    <property type="term" value="F:zinc ion binding"/>
    <property type="evidence" value="ECO:0007669"/>
    <property type="project" value="UniProtKB-KW"/>
</dbReference>
<dbReference type="PANTHER" id="PTHR46927">
    <property type="entry name" value="AGAP005574-PA"/>
    <property type="match status" value="1"/>
</dbReference>
<dbReference type="PROSITE" id="PS50950">
    <property type="entry name" value="ZF_THAP"/>
    <property type="match status" value="1"/>
</dbReference>
<evidence type="ECO:0000313" key="9">
    <source>
        <dbReference type="Proteomes" id="UP000499080"/>
    </source>
</evidence>
<organism evidence="8 9">
    <name type="scientific">Araneus ventricosus</name>
    <name type="common">Orbweaver spider</name>
    <name type="synonym">Epeira ventricosa</name>
    <dbReference type="NCBI Taxonomy" id="182803"/>
    <lineage>
        <taxon>Eukaryota</taxon>
        <taxon>Metazoa</taxon>
        <taxon>Ecdysozoa</taxon>
        <taxon>Arthropoda</taxon>
        <taxon>Chelicerata</taxon>
        <taxon>Arachnida</taxon>
        <taxon>Araneae</taxon>
        <taxon>Araneomorphae</taxon>
        <taxon>Entelegynae</taxon>
        <taxon>Araneoidea</taxon>
        <taxon>Araneidae</taxon>
        <taxon>Araneus</taxon>
    </lineage>
</organism>
<evidence type="ECO:0000259" key="7">
    <source>
        <dbReference type="PROSITE" id="PS50950"/>
    </source>
</evidence>
<sequence>MEIEGLVHTFEVLELAKRGEETSFDVTTQMWGPRASTAVSLILSYFSLCCSALLIILVKYYENLSSLVSISTCAVATCSNYYRKMKDKNVIYHKFSVCPNLNKIWISKCKRQGHINIKYARICIDHFRPSDYMDGIRNRLLGLNQKKIIKPDAVPSVNLPLQDNGEDDSGRSERKRKISIWQETKIKLKCLRLKKACVTTAMEPFTTSKTENI</sequence>
<evidence type="ECO:0000256" key="4">
    <source>
        <dbReference type="ARBA" id="ARBA00023125"/>
    </source>
</evidence>
<keyword evidence="2 5" id="KW-0863">Zinc-finger</keyword>
<dbReference type="Proteomes" id="UP000499080">
    <property type="component" value="Unassembled WGS sequence"/>
</dbReference>
<dbReference type="EMBL" id="BGPR01004212">
    <property type="protein sequence ID" value="GBM97212.1"/>
    <property type="molecule type" value="Genomic_DNA"/>
</dbReference>
<gene>
    <name evidence="8" type="ORF">AVEN_122001_1</name>
</gene>
<keyword evidence="6" id="KW-0812">Transmembrane</keyword>
<keyword evidence="9" id="KW-1185">Reference proteome</keyword>
<proteinExistence type="predicted"/>
<evidence type="ECO:0000313" key="8">
    <source>
        <dbReference type="EMBL" id="GBM97212.1"/>
    </source>
</evidence>
<dbReference type="InterPro" id="IPR052224">
    <property type="entry name" value="THAP_domain_protein"/>
</dbReference>
<dbReference type="GO" id="GO:0003677">
    <property type="term" value="F:DNA binding"/>
    <property type="evidence" value="ECO:0007669"/>
    <property type="project" value="UniProtKB-UniRule"/>
</dbReference>
<dbReference type="OrthoDB" id="6433853at2759"/>
<keyword evidence="1" id="KW-0479">Metal-binding</keyword>
<dbReference type="SUPFAM" id="SSF57716">
    <property type="entry name" value="Glucocorticoid receptor-like (DNA-binding domain)"/>
    <property type="match status" value="1"/>
</dbReference>
<reference evidence="8 9" key="1">
    <citation type="journal article" date="2019" name="Sci. Rep.">
        <title>Orb-weaving spider Araneus ventricosus genome elucidates the spidroin gene catalogue.</title>
        <authorList>
            <person name="Kono N."/>
            <person name="Nakamura H."/>
            <person name="Ohtoshi R."/>
            <person name="Moran D.A.P."/>
            <person name="Shinohara A."/>
            <person name="Yoshida Y."/>
            <person name="Fujiwara M."/>
            <person name="Mori M."/>
            <person name="Tomita M."/>
            <person name="Arakawa K."/>
        </authorList>
    </citation>
    <scope>NUCLEOTIDE SEQUENCE [LARGE SCALE GENOMIC DNA]</scope>
</reference>
<keyword evidence="6" id="KW-0472">Membrane</keyword>
<dbReference type="AlphaFoldDB" id="A0A4Y2K7G0"/>
<evidence type="ECO:0000256" key="3">
    <source>
        <dbReference type="ARBA" id="ARBA00022833"/>
    </source>
</evidence>
<dbReference type="PANTHER" id="PTHR46927:SF3">
    <property type="entry name" value="THAP-TYPE DOMAIN-CONTAINING PROTEIN"/>
    <property type="match status" value="1"/>
</dbReference>
<evidence type="ECO:0000256" key="6">
    <source>
        <dbReference type="SAM" id="Phobius"/>
    </source>
</evidence>
<keyword evidence="6" id="KW-1133">Transmembrane helix</keyword>
<accession>A0A4Y2K7G0</accession>